<organism evidence="2 3">
    <name type="scientific">Erythranthe guttata</name>
    <name type="common">Yellow monkey flower</name>
    <name type="synonym">Mimulus guttatus</name>
    <dbReference type="NCBI Taxonomy" id="4155"/>
    <lineage>
        <taxon>Eukaryota</taxon>
        <taxon>Viridiplantae</taxon>
        <taxon>Streptophyta</taxon>
        <taxon>Embryophyta</taxon>
        <taxon>Tracheophyta</taxon>
        <taxon>Spermatophyta</taxon>
        <taxon>Magnoliopsida</taxon>
        <taxon>eudicotyledons</taxon>
        <taxon>Gunneridae</taxon>
        <taxon>Pentapetalae</taxon>
        <taxon>asterids</taxon>
        <taxon>lamiids</taxon>
        <taxon>Lamiales</taxon>
        <taxon>Phrymaceae</taxon>
        <taxon>Erythranthe</taxon>
    </lineage>
</organism>
<proteinExistence type="predicted"/>
<dbReference type="AlphaFoldDB" id="A0A022RPY9"/>
<feature type="signal peptide" evidence="1">
    <location>
        <begin position="1"/>
        <end position="27"/>
    </location>
</feature>
<sequence length="78" mass="8188">MAKTVVVVCAAAVVVVAIAFLSTPVDGNKIISYGVMMPDVVIPRQEPTIQRARNYNGGVRWTAEPPLAPPPEVEGGAT</sequence>
<evidence type="ECO:0000256" key="1">
    <source>
        <dbReference type="SAM" id="SignalP"/>
    </source>
</evidence>
<keyword evidence="1" id="KW-0732">Signal</keyword>
<feature type="chain" id="PRO_5001505251" evidence="1">
    <location>
        <begin position="28"/>
        <end position="78"/>
    </location>
</feature>
<evidence type="ECO:0000313" key="2">
    <source>
        <dbReference type="EMBL" id="EYU42071.1"/>
    </source>
</evidence>
<accession>A0A022RPY9</accession>
<reference evidence="2 3" key="1">
    <citation type="journal article" date="2013" name="Proc. Natl. Acad. Sci. U.S.A.">
        <title>Fine-scale variation in meiotic recombination in Mimulus inferred from population shotgun sequencing.</title>
        <authorList>
            <person name="Hellsten U."/>
            <person name="Wright K.M."/>
            <person name="Jenkins J."/>
            <person name="Shu S."/>
            <person name="Yuan Y."/>
            <person name="Wessler S.R."/>
            <person name="Schmutz J."/>
            <person name="Willis J.H."/>
            <person name="Rokhsar D.S."/>
        </authorList>
    </citation>
    <scope>NUCLEOTIDE SEQUENCE [LARGE SCALE GENOMIC DNA]</scope>
    <source>
        <strain evidence="3">cv. DUN x IM62</strain>
    </source>
</reference>
<evidence type="ECO:0000313" key="3">
    <source>
        <dbReference type="Proteomes" id="UP000030748"/>
    </source>
</evidence>
<protein>
    <submittedName>
        <fullName evidence="2">Uncharacterized protein</fullName>
    </submittedName>
</protein>
<keyword evidence="3" id="KW-1185">Reference proteome</keyword>
<dbReference type="EMBL" id="KI630316">
    <property type="protein sequence ID" value="EYU42071.1"/>
    <property type="molecule type" value="Genomic_DNA"/>
</dbReference>
<name>A0A022RPY9_ERYGU</name>
<gene>
    <name evidence="2" type="ORF">MIMGU_mgv1a017390mg</name>
</gene>
<dbReference type="Proteomes" id="UP000030748">
    <property type="component" value="Unassembled WGS sequence"/>
</dbReference>